<dbReference type="RefSeq" id="WP_209768744.1">
    <property type="nucleotide sequence ID" value="NZ_JAGINP010000016.1"/>
</dbReference>
<dbReference type="Gene3D" id="3.40.190.10">
    <property type="entry name" value="Periplasmic binding protein-like II"/>
    <property type="match status" value="2"/>
</dbReference>
<sequence>MMMVAGLAAAEDTVRLFAAGSLKPALTEVARDFEAITGIRVEATFGPSGALKDRLLKDQLAGGAAADVFASTNMEHPKALAQGGQAMPARPFARNPFCALARPPVALTSATLLDRLLDPAVRVGTATPKADAAGDHAWELFAKADALRPGSGRVLRAKAMQLTGAPDSPKPPDDRSVYGWLMEQDRADVFLTYCTNARLAVEEEPVLKVVAIPESLAVGAVYGLVVLKKGNAARGNALADHILSEVGQAVLERYGLTKP</sequence>
<dbReference type="Proteomes" id="UP000781958">
    <property type="component" value="Unassembled WGS sequence"/>
</dbReference>
<name>A0ABS4ST34_9PROT</name>
<dbReference type="InterPro" id="IPR050682">
    <property type="entry name" value="ModA/WtpA"/>
</dbReference>
<comment type="caution">
    <text evidence="1">The sequence shown here is derived from an EMBL/GenBank/DDBJ whole genome shotgun (WGS) entry which is preliminary data.</text>
</comment>
<proteinExistence type="predicted"/>
<reference evidence="1 2" key="1">
    <citation type="submission" date="2021-03" db="EMBL/GenBank/DDBJ databases">
        <title>Genomic Encyclopedia of Type Strains, Phase III (KMG-III): the genomes of soil and plant-associated and newly described type strains.</title>
        <authorList>
            <person name="Whitman W."/>
        </authorList>
    </citation>
    <scope>NUCLEOTIDE SEQUENCE [LARGE SCALE GENOMIC DNA]</scope>
    <source>
        <strain evidence="1 2">IMMIB AFH-6</strain>
    </source>
</reference>
<dbReference type="EMBL" id="JAGINP010000016">
    <property type="protein sequence ID" value="MBP2294535.1"/>
    <property type="molecule type" value="Genomic_DNA"/>
</dbReference>
<protein>
    <submittedName>
        <fullName evidence="1">ABC-type molybdate transport system substrate-binding protein</fullName>
    </submittedName>
</protein>
<dbReference type="NCBIfam" id="NF002917">
    <property type="entry name" value="PRK03537.1-3"/>
    <property type="match status" value="1"/>
</dbReference>
<evidence type="ECO:0000313" key="1">
    <source>
        <dbReference type="EMBL" id="MBP2294535.1"/>
    </source>
</evidence>
<evidence type="ECO:0000313" key="2">
    <source>
        <dbReference type="Proteomes" id="UP000781958"/>
    </source>
</evidence>
<keyword evidence="2" id="KW-1185">Reference proteome</keyword>
<dbReference type="SUPFAM" id="SSF53850">
    <property type="entry name" value="Periplasmic binding protein-like II"/>
    <property type="match status" value="1"/>
</dbReference>
<dbReference type="PANTHER" id="PTHR30632:SF0">
    <property type="entry name" value="SULFATE-BINDING PROTEIN"/>
    <property type="match status" value="1"/>
</dbReference>
<gene>
    <name evidence="1" type="ORF">J2851_004325</name>
</gene>
<organism evidence="1 2">
    <name type="scientific">Azospirillum rugosum</name>
    <dbReference type="NCBI Taxonomy" id="416170"/>
    <lineage>
        <taxon>Bacteria</taxon>
        <taxon>Pseudomonadati</taxon>
        <taxon>Pseudomonadota</taxon>
        <taxon>Alphaproteobacteria</taxon>
        <taxon>Rhodospirillales</taxon>
        <taxon>Azospirillaceae</taxon>
        <taxon>Azospirillum</taxon>
    </lineage>
</organism>
<dbReference type="Pfam" id="PF13531">
    <property type="entry name" value="SBP_bac_11"/>
    <property type="match status" value="1"/>
</dbReference>
<accession>A0ABS4ST34</accession>
<dbReference type="PANTHER" id="PTHR30632">
    <property type="entry name" value="MOLYBDATE-BINDING PERIPLASMIC PROTEIN"/>
    <property type="match status" value="1"/>
</dbReference>